<comment type="caution">
    <text evidence="1">The sequence shown here is derived from an EMBL/GenBank/DDBJ whole genome shotgun (WGS) entry which is preliminary data.</text>
</comment>
<proteinExistence type="predicted"/>
<evidence type="ECO:0000313" key="2">
    <source>
        <dbReference type="Proteomes" id="UP001234297"/>
    </source>
</evidence>
<gene>
    <name evidence="1" type="ORF">MRB53_035888</name>
</gene>
<accession>A0ACC2K5X7</accession>
<dbReference type="Proteomes" id="UP001234297">
    <property type="component" value="Chromosome 12"/>
</dbReference>
<name>A0ACC2K5X7_PERAE</name>
<protein>
    <submittedName>
        <fullName evidence="1">Uncharacterized protein</fullName>
    </submittedName>
</protein>
<dbReference type="EMBL" id="CM056820">
    <property type="protein sequence ID" value="KAJ8616516.1"/>
    <property type="molecule type" value="Genomic_DNA"/>
</dbReference>
<organism evidence="1 2">
    <name type="scientific">Persea americana</name>
    <name type="common">Avocado</name>
    <dbReference type="NCBI Taxonomy" id="3435"/>
    <lineage>
        <taxon>Eukaryota</taxon>
        <taxon>Viridiplantae</taxon>
        <taxon>Streptophyta</taxon>
        <taxon>Embryophyta</taxon>
        <taxon>Tracheophyta</taxon>
        <taxon>Spermatophyta</taxon>
        <taxon>Magnoliopsida</taxon>
        <taxon>Magnoliidae</taxon>
        <taxon>Laurales</taxon>
        <taxon>Lauraceae</taxon>
        <taxon>Persea</taxon>
    </lineage>
</organism>
<keyword evidence="2" id="KW-1185">Reference proteome</keyword>
<sequence length="83" mass="9674">MSEMWAARSEYEERSNQLDVENQEVIKHYRQLLYTQYAEHQATIEMYEQELVDTISFYLDKMRAADDVDPSSSAAARPFSASS</sequence>
<evidence type="ECO:0000313" key="1">
    <source>
        <dbReference type="EMBL" id="KAJ8616516.1"/>
    </source>
</evidence>
<reference evidence="1 2" key="1">
    <citation type="journal article" date="2022" name="Hortic Res">
        <title>A haplotype resolved chromosomal level avocado genome allows analysis of novel avocado genes.</title>
        <authorList>
            <person name="Nath O."/>
            <person name="Fletcher S.J."/>
            <person name="Hayward A."/>
            <person name="Shaw L.M."/>
            <person name="Masouleh A.K."/>
            <person name="Furtado A."/>
            <person name="Henry R.J."/>
            <person name="Mitter N."/>
        </authorList>
    </citation>
    <scope>NUCLEOTIDE SEQUENCE [LARGE SCALE GENOMIC DNA]</scope>
    <source>
        <strain evidence="2">cv. Hass</strain>
    </source>
</reference>